<evidence type="ECO:0000313" key="6">
    <source>
        <dbReference type="EMBL" id="KAE9408919.1"/>
    </source>
</evidence>
<dbReference type="OrthoDB" id="3241983at2759"/>
<feature type="non-terminal residue" evidence="6">
    <location>
        <position position="1"/>
    </location>
</feature>
<dbReference type="GO" id="GO:0043124">
    <property type="term" value="P:negative regulation of canonical NF-kappaB signal transduction"/>
    <property type="evidence" value="ECO:0007669"/>
    <property type="project" value="InterPro"/>
</dbReference>
<evidence type="ECO:0000256" key="1">
    <source>
        <dbReference type="ARBA" id="ARBA00004123"/>
    </source>
</evidence>
<evidence type="ECO:0008006" key="8">
    <source>
        <dbReference type="Google" id="ProtNLM"/>
    </source>
</evidence>
<dbReference type="AlphaFoldDB" id="A0A6A4IEA3"/>
<evidence type="ECO:0000256" key="3">
    <source>
        <dbReference type="ARBA" id="ARBA00022737"/>
    </source>
</evidence>
<evidence type="ECO:0000256" key="4">
    <source>
        <dbReference type="ARBA" id="ARBA00023043"/>
    </source>
</evidence>
<reference evidence="6" key="1">
    <citation type="journal article" date="2019" name="Environ. Microbiol.">
        <title>Fungal ecological strategies reflected in gene transcription - a case study of two litter decomposers.</title>
        <authorList>
            <person name="Barbi F."/>
            <person name="Kohler A."/>
            <person name="Barry K."/>
            <person name="Baskaran P."/>
            <person name="Daum C."/>
            <person name="Fauchery L."/>
            <person name="Ihrmark K."/>
            <person name="Kuo A."/>
            <person name="LaButti K."/>
            <person name="Lipzen A."/>
            <person name="Morin E."/>
            <person name="Grigoriev I.V."/>
            <person name="Henrissat B."/>
            <person name="Lindahl B."/>
            <person name="Martin F."/>
        </authorList>
    </citation>
    <scope>NUCLEOTIDE SEQUENCE</scope>
    <source>
        <strain evidence="6">JB14</strain>
    </source>
</reference>
<keyword evidence="4" id="KW-0040">ANK repeat</keyword>
<organism evidence="6 7">
    <name type="scientific">Gymnopus androsaceus JB14</name>
    <dbReference type="NCBI Taxonomy" id="1447944"/>
    <lineage>
        <taxon>Eukaryota</taxon>
        <taxon>Fungi</taxon>
        <taxon>Dikarya</taxon>
        <taxon>Basidiomycota</taxon>
        <taxon>Agaricomycotina</taxon>
        <taxon>Agaricomycetes</taxon>
        <taxon>Agaricomycetidae</taxon>
        <taxon>Agaricales</taxon>
        <taxon>Marasmiineae</taxon>
        <taxon>Omphalotaceae</taxon>
        <taxon>Gymnopus</taxon>
    </lineage>
</organism>
<accession>A0A6A4IEA3</accession>
<gene>
    <name evidence="6" type="ORF">BT96DRAFT_745176</name>
</gene>
<keyword evidence="2" id="KW-0597">Phosphoprotein</keyword>
<dbReference type="InterPro" id="IPR038753">
    <property type="entry name" value="NFKBIL1"/>
</dbReference>
<evidence type="ECO:0000313" key="7">
    <source>
        <dbReference type="Proteomes" id="UP000799118"/>
    </source>
</evidence>
<proteinExistence type="predicted"/>
<sequence>QAQHLARLEREKAEIIRGEEDWVRSGGILRDSEGKRDFARTEKIREEIRLRDWEKEVQSRWDAYERRWAELQRKGAEEISFNDIPWPVHIGESARHAALSDLTLGNIETFLTEGLKVRGCKVSRKERIRSSLLRWHPDKMTALVNKVVESDRKDVSDGISAVVRCLQ</sequence>
<dbReference type="EMBL" id="ML769389">
    <property type="protein sequence ID" value="KAE9408919.1"/>
    <property type="molecule type" value="Genomic_DNA"/>
</dbReference>
<name>A0A6A4IEA3_9AGAR</name>
<comment type="subcellular location">
    <subcellularLocation>
        <location evidence="1">Nucleus</location>
    </subcellularLocation>
</comment>
<evidence type="ECO:0000256" key="5">
    <source>
        <dbReference type="ARBA" id="ARBA00023242"/>
    </source>
</evidence>
<dbReference type="PANTHER" id="PTHR15263">
    <property type="entry name" value="I-KAPPA-B-LIKE PROTEIN IKBL"/>
    <property type="match status" value="1"/>
</dbReference>
<dbReference type="PANTHER" id="PTHR15263:SF1">
    <property type="entry name" value="NF-KAPPA-B INHIBITOR-LIKE PROTEIN 1"/>
    <property type="match status" value="1"/>
</dbReference>
<dbReference type="Proteomes" id="UP000799118">
    <property type="component" value="Unassembled WGS sequence"/>
</dbReference>
<dbReference type="GO" id="GO:0005634">
    <property type="term" value="C:nucleus"/>
    <property type="evidence" value="ECO:0007669"/>
    <property type="project" value="UniProtKB-SubCell"/>
</dbReference>
<keyword evidence="5" id="KW-0539">Nucleus</keyword>
<evidence type="ECO:0000256" key="2">
    <source>
        <dbReference type="ARBA" id="ARBA00022553"/>
    </source>
</evidence>
<keyword evidence="7" id="KW-1185">Reference proteome</keyword>
<feature type="non-terminal residue" evidence="6">
    <location>
        <position position="167"/>
    </location>
</feature>
<protein>
    <recommendedName>
        <fullName evidence="8">J domain-containing protein</fullName>
    </recommendedName>
</protein>
<keyword evidence="3" id="KW-0677">Repeat</keyword>